<name>A0A090WUJ6_9FLAO</name>
<evidence type="ECO:0000313" key="1">
    <source>
        <dbReference type="EMBL" id="GAL71062.1"/>
    </source>
</evidence>
<protein>
    <submittedName>
        <fullName evidence="1">Uncharacterized protein</fullName>
    </submittedName>
</protein>
<gene>
    <name evidence="1" type="ORF">JCM19302_3017</name>
</gene>
<proteinExistence type="predicted"/>
<organism evidence="1 2">
    <name type="scientific">Jejuia pallidilutea</name>
    <dbReference type="NCBI Taxonomy" id="504487"/>
    <lineage>
        <taxon>Bacteria</taxon>
        <taxon>Pseudomonadati</taxon>
        <taxon>Bacteroidota</taxon>
        <taxon>Flavobacteriia</taxon>
        <taxon>Flavobacteriales</taxon>
        <taxon>Flavobacteriaceae</taxon>
        <taxon>Jejuia</taxon>
    </lineage>
</organism>
<comment type="caution">
    <text evidence="1">The sequence shown here is derived from an EMBL/GenBank/DDBJ whole genome shotgun (WGS) entry which is preliminary data.</text>
</comment>
<dbReference type="Proteomes" id="UP000029646">
    <property type="component" value="Unassembled WGS sequence"/>
</dbReference>
<dbReference type="EMBL" id="BBNS01000009">
    <property type="protein sequence ID" value="GAL71062.1"/>
    <property type="molecule type" value="Genomic_DNA"/>
</dbReference>
<reference evidence="1 2" key="1">
    <citation type="journal article" date="2014" name="Genome Announc.">
        <title>Draft Genome Sequence of Marine Flavobacterium Jejuia pallidilutea Strain 11shimoA1 and Pigmentation Mutants.</title>
        <authorList>
            <person name="Takatani N."/>
            <person name="Nakanishi M."/>
            <person name="Meirelles P."/>
            <person name="Mino S."/>
            <person name="Suda W."/>
            <person name="Oshima K."/>
            <person name="Hattori M."/>
            <person name="Ohkuma M."/>
            <person name="Hosokawa M."/>
            <person name="Miyashita K."/>
            <person name="Thompson F.L."/>
            <person name="Niwa A."/>
            <person name="Sawabe T."/>
            <person name="Sawabe T."/>
        </authorList>
    </citation>
    <scope>NUCLEOTIDE SEQUENCE [LARGE SCALE GENOMIC DNA]</scope>
    <source>
        <strain evidence="2">JCM19302</strain>
    </source>
</reference>
<sequence length="101" mass="11520">MLEALWGDRVEIVSNTQANGRYKVNVRWAKNVYIKAEDLGDEPLLELYFIDVGQGDGVLIVTPERKHILIDGATNALNNRMVKVQPILWIGSFLRNTKKRI</sequence>
<accession>A0A090WUJ6</accession>
<dbReference type="AlphaFoldDB" id="A0A090WUJ6"/>
<evidence type="ECO:0000313" key="2">
    <source>
        <dbReference type="Proteomes" id="UP000029646"/>
    </source>
</evidence>